<evidence type="ECO:0000313" key="14">
    <source>
        <dbReference type="EMBL" id="RKR19685.1"/>
    </source>
</evidence>
<evidence type="ECO:0000256" key="1">
    <source>
        <dbReference type="ARBA" id="ARBA00001966"/>
    </source>
</evidence>
<accession>A0A495ERS5</accession>
<evidence type="ECO:0000256" key="2">
    <source>
        <dbReference type="ARBA" id="ARBA00022741"/>
    </source>
</evidence>
<dbReference type="GO" id="GO:0005524">
    <property type="term" value="F:ATP binding"/>
    <property type="evidence" value="ECO:0007669"/>
    <property type="project" value="UniProtKB-KW"/>
</dbReference>
<evidence type="ECO:0000256" key="6">
    <source>
        <dbReference type="ARBA" id="ARBA00038058"/>
    </source>
</evidence>
<comment type="caution">
    <text evidence="14">The sequence shown here is derived from an EMBL/GenBank/DDBJ whole genome shotgun (WGS) entry which is preliminary data.</text>
</comment>
<sequence>MTEAALNTADAEAAVPADETGGGRAEPSDRVGDGAAGEGAAGKGAAGEGTMGEGAAGKGAAVKAAGGEEFVVELLDRAVSGMGGQSRDGQHEMARQVARAIDSGDHLLVQAGTGTGKSLAYLIPLIAHSLTSDKPTLVSTATLALQTQIVGRDLPRLLKTITPALERPVKVALVKGRANYVCRHKLEGGFPSEEPSEGQLFSLGEDTSVPHFAAALGGPSSQLGKEVVRLREWAEDTATGDRDELMPGVTDRAWRQVSVTSMECLGAQKCPLAAECFSELARQNAADADVVVTNHAMLAVSAFEGLAVLPEYDVVVVDEAHELQDRVTGAVSGQLSVAMVHAAASGARKHTGITVDALNNAASHLEMAIDGVPSGLMPNGLNSEQLDCIDQLRDACRAALSDSKGDSSVSADGGRQLARSRLMVILELCERLLAARENREVVWFSRNSSFDPAQGYSQPDESAPALVNVAPLSVAGRLREGLFADHTVILTSATLAIGAAFEPAAGGLGLVGNGAPSWTGVDVGSPFDYPKQGILYVARHLPKPGRGTSPEALDELEKLIRASGGGALCLFSSRRAAEEAAEAMRPRLDVSILCQGESSMTALVRQFADEPDTCLFGTMSLWQGVDVPGVSCRLVVIDRIPFPRPDDPLMTARSRAVAQAGGNGFMSVSATHAAIRLAQGAGRLIRSTSDKGVVAVLDSRLSTERYGGFLRAALPPFWPTTDQSIAVAALQRLAKEPGQPAK</sequence>
<evidence type="ECO:0000259" key="12">
    <source>
        <dbReference type="PROSITE" id="PS51192"/>
    </source>
</evidence>
<dbReference type="Pfam" id="PF13307">
    <property type="entry name" value="Helicase_C_2"/>
    <property type="match status" value="1"/>
</dbReference>
<dbReference type="GO" id="GO:0043139">
    <property type="term" value="F:5'-3' DNA helicase activity"/>
    <property type="evidence" value="ECO:0007669"/>
    <property type="project" value="UniProtKB-EC"/>
</dbReference>
<keyword evidence="2" id="KW-0547">Nucleotide-binding</keyword>
<dbReference type="Gene3D" id="3.40.50.300">
    <property type="entry name" value="P-loop containing nucleotide triphosphate hydrolases"/>
    <property type="match status" value="2"/>
</dbReference>
<dbReference type="AlphaFoldDB" id="A0A495ERS5"/>
<name>A0A495ERS5_9MICC</name>
<evidence type="ECO:0000256" key="3">
    <source>
        <dbReference type="ARBA" id="ARBA00022801"/>
    </source>
</evidence>
<comment type="catalytic activity">
    <reaction evidence="8">
        <text>ATP + H2O = ADP + phosphate + H(+)</text>
        <dbReference type="Rhea" id="RHEA:13065"/>
        <dbReference type="ChEBI" id="CHEBI:15377"/>
        <dbReference type="ChEBI" id="CHEBI:15378"/>
        <dbReference type="ChEBI" id="CHEBI:30616"/>
        <dbReference type="ChEBI" id="CHEBI:43474"/>
        <dbReference type="ChEBI" id="CHEBI:456216"/>
        <dbReference type="EC" id="5.6.2.3"/>
    </reaction>
</comment>
<proteinExistence type="inferred from homology"/>
<dbReference type="PROSITE" id="PS51193">
    <property type="entry name" value="HELICASE_ATP_BIND_2"/>
    <property type="match status" value="1"/>
</dbReference>
<dbReference type="InterPro" id="IPR006555">
    <property type="entry name" value="ATP-dep_Helicase_C"/>
</dbReference>
<comment type="cofactor">
    <cofactor evidence="1">
        <name>[4Fe-4S] cluster</name>
        <dbReference type="ChEBI" id="CHEBI:49883"/>
    </cofactor>
</comment>
<dbReference type="GO" id="GO:0016818">
    <property type="term" value="F:hydrolase activity, acting on acid anhydrides, in phosphorus-containing anhydrides"/>
    <property type="evidence" value="ECO:0007669"/>
    <property type="project" value="InterPro"/>
</dbReference>
<feature type="region of interest" description="Disordered" evidence="11">
    <location>
        <begin position="1"/>
        <end position="50"/>
    </location>
</feature>
<dbReference type="InterPro" id="IPR014001">
    <property type="entry name" value="Helicase_ATP-bd"/>
</dbReference>
<reference evidence="14 15" key="1">
    <citation type="submission" date="2018-10" db="EMBL/GenBank/DDBJ databases">
        <title>Genomic Encyclopedia of Type Strains, Phase IV (KMG-IV): sequencing the most valuable type-strain genomes for metagenomic binning, comparative biology and taxonomic classification.</title>
        <authorList>
            <person name="Goeker M."/>
        </authorList>
    </citation>
    <scope>NUCLEOTIDE SEQUENCE [LARGE SCALE GENOMIC DNA]</scope>
    <source>
        <strain evidence="14 15">DSM 25586</strain>
    </source>
</reference>
<evidence type="ECO:0000256" key="4">
    <source>
        <dbReference type="ARBA" id="ARBA00022806"/>
    </source>
</evidence>
<evidence type="ECO:0000256" key="11">
    <source>
        <dbReference type="SAM" id="MobiDB-lite"/>
    </source>
</evidence>
<protein>
    <recommendedName>
        <fullName evidence="9">ATP-dependent helicase DinG</fullName>
        <ecNumber evidence="7">5.6.2.3</ecNumber>
    </recommendedName>
    <alternativeName>
        <fullName evidence="10">DNA 5'-3' helicase DinG</fullName>
    </alternativeName>
</protein>
<dbReference type="InterPro" id="IPR027417">
    <property type="entry name" value="P-loop_NTPase"/>
</dbReference>
<dbReference type="InterPro" id="IPR014013">
    <property type="entry name" value="Helic_SF1/SF2_ATP-bd_DinG/Rad3"/>
</dbReference>
<feature type="compositionally biased region" description="Low complexity" evidence="11">
    <location>
        <begin position="1"/>
        <end position="14"/>
    </location>
</feature>
<feature type="domain" description="Helicase ATP-binding" evidence="12">
    <location>
        <begin position="98"/>
        <end position="353"/>
    </location>
</feature>
<dbReference type="PANTHER" id="PTHR11472">
    <property type="entry name" value="DNA REPAIR DEAD HELICASE RAD3/XP-D SUBFAMILY MEMBER"/>
    <property type="match status" value="1"/>
</dbReference>
<dbReference type="Pfam" id="PF00270">
    <property type="entry name" value="DEAD"/>
    <property type="match status" value="1"/>
</dbReference>
<dbReference type="GO" id="GO:0003676">
    <property type="term" value="F:nucleic acid binding"/>
    <property type="evidence" value="ECO:0007669"/>
    <property type="project" value="InterPro"/>
</dbReference>
<evidence type="ECO:0000256" key="9">
    <source>
        <dbReference type="ARBA" id="ARBA00073590"/>
    </source>
</evidence>
<dbReference type="SMART" id="SM00487">
    <property type="entry name" value="DEXDc"/>
    <property type="match status" value="1"/>
</dbReference>
<dbReference type="EMBL" id="RBIR01000004">
    <property type="protein sequence ID" value="RKR19685.1"/>
    <property type="molecule type" value="Genomic_DNA"/>
</dbReference>
<feature type="compositionally biased region" description="Gly residues" evidence="11">
    <location>
        <begin position="34"/>
        <end position="50"/>
    </location>
</feature>
<dbReference type="Proteomes" id="UP000276055">
    <property type="component" value="Unassembled WGS sequence"/>
</dbReference>
<evidence type="ECO:0000313" key="15">
    <source>
        <dbReference type="Proteomes" id="UP000276055"/>
    </source>
</evidence>
<keyword evidence="5" id="KW-0067">ATP-binding</keyword>
<dbReference type="SUPFAM" id="SSF52540">
    <property type="entry name" value="P-loop containing nucleoside triphosphate hydrolases"/>
    <property type="match status" value="1"/>
</dbReference>
<evidence type="ECO:0000259" key="13">
    <source>
        <dbReference type="PROSITE" id="PS51193"/>
    </source>
</evidence>
<feature type="domain" description="Helicase ATP-binding" evidence="13">
    <location>
        <begin position="76"/>
        <end position="396"/>
    </location>
</feature>
<organism evidence="14 15">
    <name type="scientific">Arthrobacter oryzae</name>
    <dbReference type="NCBI Taxonomy" id="409290"/>
    <lineage>
        <taxon>Bacteria</taxon>
        <taxon>Bacillati</taxon>
        <taxon>Actinomycetota</taxon>
        <taxon>Actinomycetes</taxon>
        <taxon>Micrococcales</taxon>
        <taxon>Micrococcaceae</taxon>
        <taxon>Arthrobacter</taxon>
    </lineage>
</organism>
<keyword evidence="3" id="KW-0378">Hydrolase</keyword>
<dbReference type="FunFam" id="3.40.50.300:FF:000437">
    <property type="entry name" value="ATP-dependent DNA helicase DinG"/>
    <property type="match status" value="1"/>
</dbReference>
<dbReference type="InterPro" id="IPR011545">
    <property type="entry name" value="DEAD/DEAH_box_helicase_dom"/>
</dbReference>
<dbReference type="EC" id="5.6.2.3" evidence="7"/>
<comment type="similarity">
    <text evidence="6">Belongs to the helicase family. DinG subfamily.</text>
</comment>
<dbReference type="InterPro" id="IPR045028">
    <property type="entry name" value="DinG/Rad3-like"/>
</dbReference>
<evidence type="ECO:0000256" key="7">
    <source>
        <dbReference type="ARBA" id="ARBA00044969"/>
    </source>
</evidence>
<gene>
    <name evidence="14" type="ORF">C8D78_2437</name>
</gene>
<dbReference type="SMART" id="SM00491">
    <property type="entry name" value="HELICc2"/>
    <property type="match status" value="1"/>
</dbReference>
<dbReference type="GO" id="GO:0006139">
    <property type="term" value="P:nucleobase-containing compound metabolic process"/>
    <property type="evidence" value="ECO:0007669"/>
    <property type="project" value="InterPro"/>
</dbReference>
<keyword evidence="4 14" id="KW-0347">Helicase</keyword>
<dbReference type="PROSITE" id="PS51192">
    <property type="entry name" value="HELICASE_ATP_BIND_1"/>
    <property type="match status" value="1"/>
</dbReference>
<evidence type="ECO:0000256" key="5">
    <source>
        <dbReference type="ARBA" id="ARBA00022840"/>
    </source>
</evidence>
<evidence type="ECO:0000256" key="10">
    <source>
        <dbReference type="ARBA" id="ARBA00079061"/>
    </source>
</evidence>
<evidence type="ECO:0000256" key="8">
    <source>
        <dbReference type="ARBA" id="ARBA00048954"/>
    </source>
</evidence>
<dbReference type="PANTHER" id="PTHR11472:SF34">
    <property type="entry name" value="REGULATOR OF TELOMERE ELONGATION HELICASE 1"/>
    <property type="match status" value="1"/>
</dbReference>